<dbReference type="PANTHER" id="PTHR31511">
    <property type="entry name" value="PROTEIN CBG23764"/>
    <property type="match status" value="1"/>
</dbReference>
<evidence type="ECO:0000313" key="1">
    <source>
        <dbReference type="EMBL" id="CAG9840719.1"/>
    </source>
</evidence>
<dbReference type="GO" id="GO:0071897">
    <property type="term" value="P:DNA biosynthetic process"/>
    <property type="evidence" value="ECO:0007669"/>
    <property type="project" value="UniProtKB-ARBA"/>
</dbReference>
<accession>A0A9N9T867</accession>
<dbReference type="InterPro" id="IPR043502">
    <property type="entry name" value="DNA/RNA_pol_sf"/>
</dbReference>
<dbReference type="PANTHER" id="PTHR31511:SF12">
    <property type="entry name" value="RHO TERMINATION FACTOR N-TERMINAL DOMAIN-CONTAINING PROTEIN"/>
    <property type="match status" value="1"/>
</dbReference>
<name>A0A9N9T867_DIABA</name>
<proteinExistence type="predicted"/>
<dbReference type="InterPro" id="IPR023211">
    <property type="entry name" value="DNA_pol_palm_dom_sf"/>
</dbReference>
<reference evidence="1" key="1">
    <citation type="submission" date="2022-01" db="EMBL/GenBank/DDBJ databases">
        <authorList>
            <person name="King R."/>
        </authorList>
    </citation>
    <scope>NUCLEOTIDE SEQUENCE</scope>
</reference>
<dbReference type="Gene3D" id="3.90.1600.10">
    <property type="entry name" value="Palm domain of DNA polymerase"/>
    <property type="match status" value="1"/>
</dbReference>
<dbReference type="SUPFAM" id="SSF56672">
    <property type="entry name" value="DNA/RNA polymerases"/>
    <property type="match status" value="1"/>
</dbReference>
<dbReference type="EMBL" id="OU898284">
    <property type="protein sequence ID" value="CAG9840719.1"/>
    <property type="molecule type" value="Genomic_DNA"/>
</dbReference>
<protein>
    <recommendedName>
        <fullName evidence="3">DNA-directed DNA polymerase</fullName>
    </recommendedName>
</protein>
<sequence length="681" mass="79909">MSFNILNIADRVLVDNSVVSREMHSHLPYANATFNHCDEIRLPIQTQDISTLPSESYLYIEGRLTNDGKKSNTLHFVNYGLMHLFDEIRYEIGGCVIDRVRNIVQKMKQKNYEPLGYIKKDDDDETTDFETSEIKQSILDNIEVDDIKEQIKNYSENRFEDIANQARADYWDQYDILPRKYITNMQADVLNKEFDDKYGIRFDETSEKLLIGNSEINLDGANIILKKKREIAILDPTTEKIIHRLVGLPVTEAMVNKSSITCIEQLIVQNHGLSWQSWHFCDDQLKYEEISKFLHNMLDETILVKNRETKQYLERFMENPIDCIEDEPNVLSDETMKHIFKSHSCLHHTNEDLQCALTNVFNIHYWYKYCKKLMCLKTYGLDSLHYFTLPGLTFDAMLKVTNVELELLTDIDMVLFFEKAKRGGVSQCSNRYAEANKKYMGDKYNPSKNTSYVIYMDVNNLYGAGMSYYVPYGGFEWIPLHEIYNYNILNCPNDSEYGYMLEVDIEYPKELFNSHKDLPLCPEHITPPTSNSTIKKLLTTLYDKKNISKTIVYDFHYNYVQKKCQVKAKLLYTDTDSLIYQFFVDDIYAHIKEDIHKFDTSENTENNVYNIPLRNKKVLGLMKDENKGQIMTHFIELRSKMYTMKILNQTEEIKKAKGITKSALKTLSYEDYYESLFKKPL</sequence>
<evidence type="ECO:0008006" key="3">
    <source>
        <dbReference type="Google" id="ProtNLM"/>
    </source>
</evidence>
<organism evidence="1 2">
    <name type="scientific">Diabrotica balteata</name>
    <name type="common">Banded cucumber beetle</name>
    <dbReference type="NCBI Taxonomy" id="107213"/>
    <lineage>
        <taxon>Eukaryota</taxon>
        <taxon>Metazoa</taxon>
        <taxon>Ecdysozoa</taxon>
        <taxon>Arthropoda</taxon>
        <taxon>Hexapoda</taxon>
        <taxon>Insecta</taxon>
        <taxon>Pterygota</taxon>
        <taxon>Neoptera</taxon>
        <taxon>Endopterygota</taxon>
        <taxon>Coleoptera</taxon>
        <taxon>Polyphaga</taxon>
        <taxon>Cucujiformia</taxon>
        <taxon>Chrysomeloidea</taxon>
        <taxon>Chrysomelidae</taxon>
        <taxon>Galerucinae</taxon>
        <taxon>Diabroticina</taxon>
        <taxon>Diabroticites</taxon>
        <taxon>Diabrotica</taxon>
    </lineage>
</organism>
<gene>
    <name evidence="1" type="ORF">DIABBA_LOCUS13343</name>
</gene>
<dbReference type="OrthoDB" id="414982at2759"/>
<keyword evidence="2" id="KW-1185">Reference proteome</keyword>
<evidence type="ECO:0000313" key="2">
    <source>
        <dbReference type="Proteomes" id="UP001153709"/>
    </source>
</evidence>
<dbReference type="Proteomes" id="UP001153709">
    <property type="component" value="Chromosome 9"/>
</dbReference>
<dbReference type="AlphaFoldDB" id="A0A9N9T867"/>